<evidence type="ECO:0000313" key="2">
    <source>
        <dbReference type="EMBL" id="ETE71488.1"/>
    </source>
</evidence>
<gene>
    <name evidence="2" type="primary">RWDD2A</name>
    <name evidence="2" type="ORF">L345_02691</name>
</gene>
<dbReference type="CDD" id="cd24163">
    <property type="entry name" value="RWDD2_C"/>
    <property type="match status" value="1"/>
</dbReference>
<dbReference type="Gene3D" id="3.10.110.10">
    <property type="entry name" value="Ubiquitin Conjugating Enzyme"/>
    <property type="match status" value="1"/>
</dbReference>
<dbReference type="InterPro" id="IPR059181">
    <property type="entry name" value="RWDD2A-B_C"/>
</dbReference>
<organism evidence="2 3">
    <name type="scientific">Ophiophagus hannah</name>
    <name type="common">King cobra</name>
    <name type="synonym">Naja hannah</name>
    <dbReference type="NCBI Taxonomy" id="8665"/>
    <lineage>
        <taxon>Eukaryota</taxon>
        <taxon>Metazoa</taxon>
        <taxon>Chordata</taxon>
        <taxon>Craniata</taxon>
        <taxon>Vertebrata</taxon>
        <taxon>Euteleostomi</taxon>
        <taxon>Lepidosauria</taxon>
        <taxon>Squamata</taxon>
        <taxon>Bifurcata</taxon>
        <taxon>Unidentata</taxon>
        <taxon>Episquamata</taxon>
        <taxon>Toxicofera</taxon>
        <taxon>Serpentes</taxon>
        <taxon>Colubroidea</taxon>
        <taxon>Elapidae</taxon>
        <taxon>Elapinae</taxon>
        <taxon>Ophiophagus</taxon>
    </lineage>
</organism>
<dbReference type="Proteomes" id="UP000018936">
    <property type="component" value="Unassembled WGS sequence"/>
</dbReference>
<evidence type="ECO:0000313" key="3">
    <source>
        <dbReference type="Proteomes" id="UP000018936"/>
    </source>
</evidence>
<dbReference type="PIRSF" id="PIRSF038021">
    <property type="entry name" value="UCP038021_RWDD2"/>
    <property type="match status" value="1"/>
</dbReference>
<protein>
    <submittedName>
        <fullName evidence="2">RWD domain-containing protein 2A</fullName>
    </submittedName>
</protein>
<name>V8PBX4_OPHHA</name>
<proteinExistence type="predicted"/>
<comment type="caution">
    <text evidence="2">The sequence shown here is derived from an EMBL/GenBank/DDBJ whole genome shotgun (WGS) entry which is preliminary data.</text>
</comment>
<evidence type="ECO:0000259" key="1">
    <source>
        <dbReference type="PROSITE" id="PS50908"/>
    </source>
</evidence>
<sequence>GPGEELHHGARFPELTDRTYADKHGLSIARSGQVTDVAAVMMSSNIKDSLELQVAELEMLLSMFPNKGEITLQDENVFENIQRYLNNTTENLPPKIEYSVAVPINETKAIVDLQVELPHSYPYVTPQLFARSSTLDRQQQLQLNKDLTSYISTLEPGELCICAAVQWLQDNSTFRVQNSEVCKRTTRKKIVKAPFKRMWIYSHHIYRQELRKKIFEYAKKLNLTGFCLAGKPGVICVEGTKENCEEFWHIIRYPNWKHISCKHLETGEVEGNGENFRLFQTFEDLQFQAHGDYGLRNDYHMDLGQFLEFLKVHQSEHIFQILFGIDGKSPDT</sequence>
<keyword evidence="3" id="KW-1185">Reference proteome</keyword>
<dbReference type="OrthoDB" id="432412at2759"/>
<dbReference type="AlphaFoldDB" id="V8PBX4"/>
<dbReference type="PANTHER" id="PTHR15955:SF3">
    <property type="entry name" value="RWD DOMAIN-CONTAINING PROTEIN 2A"/>
    <property type="match status" value="1"/>
</dbReference>
<accession>V8PBX4</accession>
<dbReference type="EMBL" id="AZIM01000354">
    <property type="protein sequence ID" value="ETE71488.1"/>
    <property type="molecule type" value="Genomic_DNA"/>
</dbReference>
<dbReference type="Pfam" id="PF05773">
    <property type="entry name" value="RWD"/>
    <property type="match status" value="1"/>
</dbReference>
<reference evidence="2 3" key="1">
    <citation type="journal article" date="2013" name="Proc. Natl. Acad. Sci. U.S.A.">
        <title>The king cobra genome reveals dynamic gene evolution and adaptation in the snake venom system.</title>
        <authorList>
            <person name="Vonk F.J."/>
            <person name="Casewell N.R."/>
            <person name="Henkel C.V."/>
            <person name="Heimberg A.M."/>
            <person name="Jansen H.J."/>
            <person name="McCleary R.J."/>
            <person name="Kerkkamp H.M."/>
            <person name="Vos R.A."/>
            <person name="Guerreiro I."/>
            <person name="Calvete J.J."/>
            <person name="Wuster W."/>
            <person name="Woods A.E."/>
            <person name="Logan J.M."/>
            <person name="Harrison R.A."/>
            <person name="Castoe T.A."/>
            <person name="de Koning A.P."/>
            <person name="Pollock D.D."/>
            <person name="Yandell M."/>
            <person name="Calderon D."/>
            <person name="Renjifo C."/>
            <person name="Currier R.B."/>
            <person name="Salgado D."/>
            <person name="Pla D."/>
            <person name="Sanz L."/>
            <person name="Hyder A.S."/>
            <person name="Ribeiro J.M."/>
            <person name="Arntzen J.W."/>
            <person name="van den Thillart G.E."/>
            <person name="Boetzer M."/>
            <person name="Pirovano W."/>
            <person name="Dirks R.P."/>
            <person name="Spaink H.P."/>
            <person name="Duboule D."/>
            <person name="McGlinn E."/>
            <person name="Kini R.M."/>
            <person name="Richardson M.K."/>
        </authorList>
    </citation>
    <scope>NUCLEOTIDE SEQUENCE</scope>
    <source>
        <tissue evidence="2">Blood</tissue>
    </source>
</reference>
<feature type="non-terminal residue" evidence="2">
    <location>
        <position position="1"/>
    </location>
</feature>
<feature type="domain" description="RWD" evidence="1">
    <location>
        <begin position="55"/>
        <end position="175"/>
    </location>
</feature>
<dbReference type="PROSITE" id="PS50908">
    <property type="entry name" value="RWD"/>
    <property type="match status" value="1"/>
</dbReference>
<dbReference type="InterPro" id="IPR017359">
    <property type="entry name" value="Phi-like"/>
</dbReference>
<dbReference type="SMART" id="SM00591">
    <property type="entry name" value="RWD"/>
    <property type="match status" value="1"/>
</dbReference>
<dbReference type="PANTHER" id="PTHR15955">
    <property type="entry name" value="RWD DOMAIN CONTAINING PROTEIN 2"/>
    <property type="match status" value="1"/>
</dbReference>
<dbReference type="InterPro" id="IPR010541">
    <property type="entry name" value="Prp3_C"/>
</dbReference>
<dbReference type="Pfam" id="PF06544">
    <property type="entry name" value="Prp3_C"/>
    <property type="match status" value="1"/>
</dbReference>
<dbReference type="SUPFAM" id="SSF54495">
    <property type="entry name" value="UBC-like"/>
    <property type="match status" value="1"/>
</dbReference>
<dbReference type="InterPro" id="IPR006575">
    <property type="entry name" value="RWD_dom"/>
</dbReference>
<dbReference type="CDD" id="cd23829">
    <property type="entry name" value="RWD_RWDD2"/>
    <property type="match status" value="1"/>
</dbReference>
<dbReference type="InterPro" id="IPR016135">
    <property type="entry name" value="UBQ-conjugating_enzyme/RWD"/>
</dbReference>